<reference evidence="2 3" key="1">
    <citation type="submission" date="2022-10" db="EMBL/GenBank/DDBJ databases">
        <title>Luteolibacter arcticus strain CCTCC AB 2014275, whole genome shotgun sequencing project.</title>
        <authorList>
            <person name="Zhao G."/>
            <person name="Shen L."/>
        </authorList>
    </citation>
    <scope>NUCLEOTIDE SEQUENCE [LARGE SCALE GENOMIC DNA]</scope>
    <source>
        <strain evidence="2 3">CCTCC AB 2014275</strain>
    </source>
</reference>
<proteinExistence type="predicted"/>
<name>A0ABT3GT11_9BACT</name>
<accession>A0ABT3GT11</accession>
<dbReference type="EMBL" id="JAPDDT010000032">
    <property type="protein sequence ID" value="MCW1926632.1"/>
    <property type="molecule type" value="Genomic_DNA"/>
</dbReference>
<dbReference type="InterPro" id="IPR001932">
    <property type="entry name" value="PPM-type_phosphatase-like_dom"/>
</dbReference>
<sequence>MSATGWRFAAASVAGTSHERTGVPCQDSHLVEFIGAEGYADADGNDGILILIASDGAGSATHSDQGSALACKRLMEELRAAISSGLQVADITKELALQWLTEVQAAIQKAADDLALDIREFACTLLAAVVSPTHAAFLQVGDGAMVVRPEGDTWSYVFWPQHGQFINTTYFITEPTASEVLECDVTEGPIEELAVFTDGIESLVLHFATQTVHARFFDDIFQPVRSLDSHGLSETLSGQLGKYLTLPHVCERTDDDKTLILATRCSTSAPALHEAVTLARAGLPLEEA</sequence>
<dbReference type="InterPro" id="IPR036457">
    <property type="entry name" value="PPM-type-like_dom_sf"/>
</dbReference>
<dbReference type="Pfam" id="PF13672">
    <property type="entry name" value="PP2C_2"/>
    <property type="match status" value="1"/>
</dbReference>
<gene>
    <name evidence="2" type="ORF">OKA05_29030</name>
</gene>
<dbReference type="Gene3D" id="3.60.40.10">
    <property type="entry name" value="PPM-type phosphatase domain"/>
    <property type="match status" value="1"/>
</dbReference>
<evidence type="ECO:0000259" key="1">
    <source>
        <dbReference type="Pfam" id="PF13672"/>
    </source>
</evidence>
<evidence type="ECO:0000313" key="3">
    <source>
        <dbReference type="Proteomes" id="UP001320876"/>
    </source>
</evidence>
<protein>
    <submittedName>
        <fullName evidence="2">Protein phosphatase 2C domain-containing protein</fullName>
    </submittedName>
</protein>
<comment type="caution">
    <text evidence="2">The sequence shown here is derived from an EMBL/GenBank/DDBJ whole genome shotgun (WGS) entry which is preliminary data.</text>
</comment>
<dbReference type="Proteomes" id="UP001320876">
    <property type="component" value="Unassembled WGS sequence"/>
</dbReference>
<keyword evidence="3" id="KW-1185">Reference proteome</keyword>
<dbReference type="SUPFAM" id="SSF81606">
    <property type="entry name" value="PP2C-like"/>
    <property type="match status" value="1"/>
</dbReference>
<feature type="domain" description="PPM-type phosphatase" evidence="1">
    <location>
        <begin position="15"/>
        <end position="236"/>
    </location>
</feature>
<evidence type="ECO:0000313" key="2">
    <source>
        <dbReference type="EMBL" id="MCW1926632.1"/>
    </source>
</evidence>
<organism evidence="2 3">
    <name type="scientific">Luteolibacter arcticus</name>
    <dbReference type="NCBI Taxonomy" id="1581411"/>
    <lineage>
        <taxon>Bacteria</taxon>
        <taxon>Pseudomonadati</taxon>
        <taxon>Verrucomicrobiota</taxon>
        <taxon>Verrucomicrobiia</taxon>
        <taxon>Verrucomicrobiales</taxon>
        <taxon>Verrucomicrobiaceae</taxon>
        <taxon>Luteolibacter</taxon>
    </lineage>
</organism>